<gene>
    <name evidence="1" type="ORF">JCM16418_1554</name>
</gene>
<evidence type="ECO:0000313" key="2">
    <source>
        <dbReference type="Proteomes" id="UP000019364"/>
    </source>
</evidence>
<organism evidence="1 2">
    <name type="scientific">Paenibacillus pini JCM 16418</name>
    <dbReference type="NCBI Taxonomy" id="1236976"/>
    <lineage>
        <taxon>Bacteria</taxon>
        <taxon>Bacillati</taxon>
        <taxon>Bacillota</taxon>
        <taxon>Bacilli</taxon>
        <taxon>Bacillales</taxon>
        <taxon>Paenibacillaceae</taxon>
        <taxon>Paenibacillus</taxon>
    </lineage>
</organism>
<dbReference type="EMBL" id="BAVZ01000003">
    <property type="protein sequence ID" value="GAF07536.1"/>
    <property type="molecule type" value="Genomic_DNA"/>
</dbReference>
<dbReference type="STRING" id="1236976.JCM16418_1554"/>
<protein>
    <submittedName>
        <fullName evidence="1">Uncharacterized protein</fullName>
    </submittedName>
</protein>
<sequence length="235" mass="27770">MKTWIFAGVCDKSELLLYICKLLASGGNRILLVDATKARKYSCMIGQFDKSLSLTEFSGFDVACGYSEFEQLKHELNPLDQYDYILYDVNIEGFIPPNLWCEASARIWVSDYELWTLEKGTEWLQDLVSRHKADGLKISEFQRVYIRTVDEWFDEVYLDAYFDKLSMIWKGEIIHIPWNELDLAQKLRNEHSRKLMMRPLTKGYKRNLCLLVQLLSEFDHQYIRRALKSAERRRA</sequence>
<proteinExistence type="predicted"/>
<accession>W7YS85</accession>
<comment type="caution">
    <text evidence="1">The sequence shown here is derived from an EMBL/GenBank/DDBJ whole genome shotgun (WGS) entry which is preliminary data.</text>
</comment>
<evidence type="ECO:0000313" key="1">
    <source>
        <dbReference type="EMBL" id="GAF07536.1"/>
    </source>
</evidence>
<dbReference type="RefSeq" id="WP_036647194.1">
    <property type="nucleotide sequence ID" value="NZ_BAVZ01000003.1"/>
</dbReference>
<name>W7YS85_9BACL</name>
<dbReference type="eggNOG" id="COG1192">
    <property type="taxonomic scope" value="Bacteria"/>
</dbReference>
<dbReference type="OrthoDB" id="2610621at2"/>
<dbReference type="Proteomes" id="UP000019364">
    <property type="component" value="Unassembled WGS sequence"/>
</dbReference>
<dbReference type="AlphaFoldDB" id="W7YS85"/>
<keyword evidence="2" id="KW-1185">Reference proteome</keyword>
<reference evidence="1 2" key="1">
    <citation type="journal article" date="2014" name="Genome Announc.">
        <title>Draft Genome Sequence of Paenibacillus pini JCM 16418T, Isolated from the Rhizosphere of Pine Tree.</title>
        <authorList>
            <person name="Yuki M."/>
            <person name="Oshima K."/>
            <person name="Suda W."/>
            <person name="Oshida Y."/>
            <person name="Kitamura K."/>
            <person name="Iida Y."/>
            <person name="Hattori M."/>
            <person name="Ohkuma M."/>
        </authorList>
    </citation>
    <scope>NUCLEOTIDE SEQUENCE [LARGE SCALE GENOMIC DNA]</scope>
    <source>
        <strain evidence="1 2">JCM 16418</strain>
    </source>
</reference>